<protein>
    <submittedName>
        <fullName evidence="2">Uncharacterized protein</fullName>
    </submittedName>
</protein>
<dbReference type="EMBL" id="VLLE01000004">
    <property type="protein sequence ID" value="TWI81215.1"/>
    <property type="molecule type" value="Genomic_DNA"/>
</dbReference>
<accession>A0A562SIV6</accession>
<dbReference type="AlphaFoldDB" id="A0A562SIV6"/>
<keyword evidence="1" id="KW-1133">Transmembrane helix</keyword>
<reference evidence="2 3" key="1">
    <citation type="journal article" date="2015" name="Stand. Genomic Sci.">
        <title>Genomic Encyclopedia of Bacterial and Archaeal Type Strains, Phase III: the genomes of soil and plant-associated and newly described type strains.</title>
        <authorList>
            <person name="Whitman W.B."/>
            <person name="Woyke T."/>
            <person name="Klenk H.P."/>
            <person name="Zhou Y."/>
            <person name="Lilburn T.G."/>
            <person name="Beck B.J."/>
            <person name="De Vos P."/>
            <person name="Vandamme P."/>
            <person name="Eisen J.A."/>
            <person name="Garrity G."/>
            <person name="Hugenholtz P."/>
            <person name="Kyrpides N.C."/>
        </authorList>
    </citation>
    <scope>NUCLEOTIDE SEQUENCE [LARGE SCALE GENOMIC DNA]</scope>
    <source>
        <strain evidence="2 3">CGMCC 1.7271</strain>
    </source>
</reference>
<dbReference type="RefSeq" id="WP_144886421.1">
    <property type="nucleotide sequence ID" value="NZ_VLLE01000004.1"/>
</dbReference>
<dbReference type="OrthoDB" id="9794557at2"/>
<keyword evidence="3" id="KW-1185">Reference proteome</keyword>
<proteinExistence type="predicted"/>
<comment type="caution">
    <text evidence="2">The sequence shown here is derived from an EMBL/GenBank/DDBJ whole genome shotgun (WGS) entry which is preliminary data.</text>
</comment>
<sequence>MRKFIGIFSTIVIVVLAVVIFWRYYYVFGEGVKAGELNYMVKKGYIFKTYEGKLIQSGLRSRTPGSVASYEFEFSVENDSIANILMLNSGKVFELHYKEYLGTIPWRGHSKYVVDKIINMKEE</sequence>
<keyword evidence="1" id="KW-0812">Transmembrane</keyword>
<evidence type="ECO:0000313" key="2">
    <source>
        <dbReference type="EMBL" id="TWI81215.1"/>
    </source>
</evidence>
<dbReference type="Proteomes" id="UP000316167">
    <property type="component" value="Unassembled WGS sequence"/>
</dbReference>
<name>A0A562SIV6_9BACT</name>
<evidence type="ECO:0000313" key="3">
    <source>
        <dbReference type="Proteomes" id="UP000316167"/>
    </source>
</evidence>
<evidence type="ECO:0000256" key="1">
    <source>
        <dbReference type="SAM" id="Phobius"/>
    </source>
</evidence>
<organism evidence="2 3">
    <name type="scientific">Lacibacter cauensis</name>
    <dbReference type="NCBI Taxonomy" id="510947"/>
    <lineage>
        <taxon>Bacteria</taxon>
        <taxon>Pseudomonadati</taxon>
        <taxon>Bacteroidota</taxon>
        <taxon>Chitinophagia</taxon>
        <taxon>Chitinophagales</taxon>
        <taxon>Chitinophagaceae</taxon>
        <taxon>Lacibacter</taxon>
    </lineage>
</organism>
<gene>
    <name evidence="2" type="ORF">IQ13_2231</name>
</gene>
<feature type="transmembrane region" description="Helical" evidence="1">
    <location>
        <begin position="6"/>
        <end position="25"/>
    </location>
</feature>
<keyword evidence="1" id="KW-0472">Membrane</keyword>